<evidence type="ECO:0000256" key="3">
    <source>
        <dbReference type="SAM" id="MobiDB-lite"/>
    </source>
</evidence>
<sequence length="216" mass="23531">MSQQTVTVSTTQERARASRKDAGAARRNQLLAAAAECFDEFGYSAVTVEMIANRAHTSRPTFYAYFRSKDEVFLALVEKLADELNVTQSLTGLEDAGAREILAATTRAYLDAIFSMGGIVGLIDVTASVRPEVAEIWTSGADRRIRGYARFLRNLPGGTLDPAIEPERLVQIIGDAIHHGAKRLAGADEEAKERFVLDIIAVTERLLGLTDDHPAP</sequence>
<dbReference type="Pfam" id="PF00440">
    <property type="entry name" value="TetR_N"/>
    <property type="match status" value="1"/>
</dbReference>
<dbReference type="PRINTS" id="PR00455">
    <property type="entry name" value="HTHTETR"/>
</dbReference>
<evidence type="ECO:0000313" key="6">
    <source>
        <dbReference type="Proteomes" id="UP001501170"/>
    </source>
</evidence>
<evidence type="ECO:0000256" key="1">
    <source>
        <dbReference type="ARBA" id="ARBA00023125"/>
    </source>
</evidence>
<dbReference type="InterPro" id="IPR009057">
    <property type="entry name" value="Homeodomain-like_sf"/>
</dbReference>
<dbReference type="PANTHER" id="PTHR30055">
    <property type="entry name" value="HTH-TYPE TRANSCRIPTIONAL REGULATOR RUTR"/>
    <property type="match status" value="1"/>
</dbReference>
<dbReference type="Gene3D" id="1.10.357.10">
    <property type="entry name" value="Tetracycline Repressor, domain 2"/>
    <property type="match status" value="1"/>
</dbReference>
<proteinExistence type="predicted"/>
<dbReference type="EMBL" id="BAAARB010000004">
    <property type="protein sequence ID" value="GAA2374333.1"/>
    <property type="molecule type" value="Genomic_DNA"/>
</dbReference>
<keyword evidence="1 2" id="KW-0238">DNA-binding</keyword>
<dbReference type="PROSITE" id="PS50977">
    <property type="entry name" value="HTH_TETR_2"/>
    <property type="match status" value="1"/>
</dbReference>
<evidence type="ECO:0000256" key="2">
    <source>
        <dbReference type="PROSITE-ProRule" id="PRU00335"/>
    </source>
</evidence>
<dbReference type="Proteomes" id="UP001501170">
    <property type="component" value="Unassembled WGS sequence"/>
</dbReference>
<evidence type="ECO:0000259" key="4">
    <source>
        <dbReference type="PROSITE" id="PS50977"/>
    </source>
</evidence>
<dbReference type="InterPro" id="IPR001647">
    <property type="entry name" value="HTH_TetR"/>
</dbReference>
<comment type="caution">
    <text evidence="5">The sequence shown here is derived from an EMBL/GenBank/DDBJ whole genome shotgun (WGS) entry which is preliminary data.</text>
</comment>
<feature type="compositionally biased region" description="Low complexity" evidence="3">
    <location>
        <begin position="1"/>
        <end position="12"/>
    </location>
</feature>
<keyword evidence="6" id="KW-1185">Reference proteome</keyword>
<dbReference type="InterPro" id="IPR050109">
    <property type="entry name" value="HTH-type_TetR-like_transc_reg"/>
</dbReference>
<dbReference type="Gene3D" id="1.10.10.60">
    <property type="entry name" value="Homeodomain-like"/>
    <property type="match status" value="1"/>
</dbReference>
<name>A0ABN3HAS3_9ACTN</name>
<organism evidence="5 6">
    <name type="scientific">Gordonia cholesterolivorans</name>
    <dbReference type="NCBI Taxonomy" id="559625"/>
    <lineage>
        <taxon>Bacteria</taxon>
        <taxon>Bacillati</taxon>
        <taxon>Actinomycetota</taxon>
        <taxon>Actinomycetes</taxon>
        <taxon>Mycobacteriales</taxon>
        <taxon>Gordoniaceae</taxon>
        <taxon>Gordonia</taxon>
    </lineage>
</organism>
<feature type="DNA-binding region" description="H-T-H motif" evidence="2">
    <location>
        <begin position="47"/>
        <end position="66"/>
    </location>
</feature>
<feature type="region of interest" description="Disordered" evidence="3">
    <location>
        <begin position="1"/>
        <end position="21"/>
    </location>
</feature>
<gene>
    <name evidence="5" type="ORF">GCM10009855_11980</name>
</gene>
<dbReference type="SUPFAM" id="SSF46689">
    <property type="entry name" value="Homeodomain-like"/>
    <property type="match status" value="1"/>
</dbReference>
<dbReference type="PANTHER" id="PTHR30055:SF223">
    <property type="entry name" value="HTH-TYPE TRANSCRIPTIONAL REGULATOR UIDR"/>
    <property type="match status" value="1"/>
</dbReference>
<evidence type="ECO:0000313" key="5">
    <source>
        <dbReference type="EMBL" id="GAA2374333.1"/>
    </source>
</evidence>
<accession>A0ABN3HAS3</accession>
<reference evidence="5 6" key="1">
    <citation type="journal article" date="2019" name="Int. J. Syst. Evol. Microbiol.">
        <title>The Global Catalogue of Microorganisms (GCM) 10K type strain sequencing project: providing services to taxonomists for standard genome sequencing and annotation.</title>
        <authorList>
            <consortium name="The Broad Institute Genomics Platform"/>
            <consortium name="The Broad Institute Genome Sequencing Center for Infectious Disease"/>
            <person name="Wu L."/>
            <person name="Ma J."/>
        </authorList>
    </citation>
    <scope>NUCLEOTIDE SEQUENCE [LARGE SCALE GENOMIC DNA]</scope>
    <source>
        <strain evidence="5 6">JCM 16227</strain>
    </source>
</reference>
<protein>
    <submittedName>
        <fullName evidence="5">TetR/AcrR family transcriptional regulator</fullName>
    </submittedName>
</protein>
<feature type="domain" description="HTH tetR-type" evidence="4">
    <location>
        <begin position="24"/>
        <end position="84"/>
    </location>
</feature>